<name>A0A0J8RE82_COCIT</name>
<proteinExistence type="predicted"/>
<evidence type="ECO:0000256" key="1">
    <source>
        <dbReference type="SAM" id="MobiDB-lite"/>
    </source>
</evidence>
<feature type="region of interest" description="Disordered" evidence="1">
    <location>
        <begin position="354"/>
        <end position="379"/>
    </location>
</feature>
<protein>
    <submittedName>
        <fullName evidence="2">Uncharacterized protein</fullName>
    </submittedName>
</protein>
<evidence type="ECO:0000313" key="2">
    <source>
        <dbReference type="EMBL" id="KMU82249.1"/>
    </source>
</evidence>
<organism evidence="2 3">
    <name type="scientific">Coccidioides immitis H538.4</name>
    <dbReference type="NCBI Taxonomy" id="396776"/>
    <lineage>
        <taxon>Eukaryota</taxon>
        <taxon>Fungi</taxon>
        <taxon>Dikarya</taxon>
        <taxon>Ascomycota</taxon>
        <taxon>Pezizomycotina</taxon>
        <taxon>Eurotiomycetes</taxon>
        <taxon>Eurotiomycetidae</taxon>
        <taxon>Onygenales</taxon>
        <taxon>Onygenaceae</taxon>
        <taxon>Coccidioides</taxon>
    </lineage>
</organism>
<dbReference type="AlphaFoldDB" id="A0A0J8RE82"/>
<dbReference type="EMBL" id="DS016981">
    <property type="protein sequence ID" value="KMU82249.1"/>
    <property type="molecule type" value="Genomic_DNA"/>
</dbReference>
<gene>
    <name evidence="2" type="ORF">CIHG_00035</name>
</gene>
<dbReference type="Proteomes" id="UP000054563">
    <property type="component" value="Unassembled WGS sequence"/>
</dbReference>
<evidence type="ECO:0000313" key="3">
    <source>
        <dbReference type="Proteomes" id="UP000054563"/>
    </source>
</evidence>
<reference evidence="3" key="1">
    <citation type="journal article" date="2010" name="Genome Res.">
        <title>Population genomic sequencing of Coccidioides fungi reveals recent hybridization and transposon control.</title>
        <authorList>
            <person name="Neafsey D.E."/>
            <person name="Barker B.M."/>
            <person name="Sharpton T.J."/>
            <person name="Stajich J.E."/>
            <person name="Park D.J."/>
            <person name="Whiston E."/>
            <person name="Hung C.-Y."/>
            <person name="McMahan C."/>
            <person name="White J."/>
            <person name="Sykes S."/>
            <person name="Heiman D."/>
            <person name="Young S."/>
            <person name="Zeng Q."/>
            <person name="Abouelleil A."/>
            <person name="Aftuck L."/>
            <person name="Bessette D."/>
            <person name="Brown A."/>
            <person name="FitzGerald M."/>
            <person name="Lui A."/>
            <person name="Macdonald J.P."/>
            <person name="Priest M."/>
            <person name="Orbach M.J."/>
            <person name="Galgiani J.N."/>
            <person name="Kirkland T.N."/>
            <person name="Cole G.T."/>
            <person name="Birren B.W."/>
            <person name="Henn M.R."/>
            <person name="Taylor J.W."/>
            <person name="Rounsley S.D."/>
        </authorList>
    </citation>
    <scope>NUCLEOTIDE SEQUENCE [LARGE SCALE GENOMIC DNA]</scope>
    <source>
        <strain evidence="3">H538.4</strain>
    </source>
</reference>
<dbReference type="VEuPathDB" id="FungiDB:CIHG_00035"/>
<sequence length="379" mass="42585">MGTWYRKVGVKAPDAAPLGLPRPQTRGDILFNPTIPQRDARDAEAFDFHRAAHTRNGHLPGRDYGARVFSRGDDEKAKYLNYCMEERGIPRATEPTIQAADLQGNPKFAGGRPWEGPPAHWTNTSPPECMSGLFRTLIERSHSATVRWNRSDNESQSPCDNSLTSVFPIVRSRHRAYEPVITMRHILWYRDVHRRPHHRRMEARPSIGQGKDRWVACSILDQQLFATRYESTGLSFEDYAGLSLIPDQVSFGSGCLPLTSLPSPCLVSFRDSGQPDHVWTPGETQTPCEWTENHELKQTNSFVNRGHGTHSCMDPAGLSAIGPCRQRGDAPADAPRHYFWVVFSLHVNTDLRREPGRTIERRDPSSSASDDANLQPGQA</sequence>
<accession>A0A0J8RE82</accession>
<feature type="compositionally biased region" description="Basic and acidic residues" evidence="1">
    <location>
        <begin position="354"/>
        <end position="364"/>
    </location>
</feature>